<dbReference type="STRING" id="446465.Bfae_04790"/>
<reference evidence="2 3" key="1">
    <citation type="journal article" date="2009" name="Stand. Genomic Sci.">
        <title>Complete genome sequence of Brachybacterium faecium type strain (Schefferle 6-10).</title>
        <authorList>
            <person name="Lapidus A."/>
            <person name="Pukall R."/>
            <person name="Labuttii K."/>
            <person name="Copeland A."/>
            <person name="Del Rio T.G."/>
            <person name="Nolan M."/>
            <person name="Chen F."/>
            <person name="Lucas S."/>
            <person name="Tice H."/>
            <person name="Cheng J.F."/>
            <person name="Bruce D."/>
            <person name="Goodwin L."/>
            <person name="Pitluck S."/>
            <person name="Rohde M."/>
            <person name="Goker M."/>
            <person name="Pati A."/>
            <person name="Ivanova N."/>
            <person name="Mavrommatis K."/>
            <person name="Chen A."/>
            <person name="Palaniappan K."/>
            <person name="D'haeseleer P."/>
            <person name="Chain P."/>
            <person name="Bristow J."/>
            <person name="Eisen J.A."/>
            <person name="Markowitz V."/>
            <person name="Hugenholtz P."/>
            <person name="Kyrpides N.C."/>
            <person name="Klenk H.P."/>
        </authorList>
    </citation>
    <scope>NUCLEOTIDE SEQUENCE [LARGE SCALE GENOMIC DNA]</scope>
    <source>
        <strain evidence="3">ATCC 43885 / DSM 4810 / JCM 11609 / LMG 19847 / NBRC 14762 / NCIMB 9860 / 6-10</strain>
    </source>
</reference>
<dbReference type="EMBL" id="CP001643">
    <property type="protein sequence ID" value="ACU84348.1"/>
    <property type="molecule type" value="Genomic_DNA"/>
</dbReference>
<dbReference type="AlphaFoldDB" id="C7MHD9"/>
<feature type="region of interest" description="Disordered" evidence="1">
    <location>
        <begin position="1"/>
        <end position="21"/>
    </location>
</feature>
<protein>
    <submittedName>
        <fullName evidence="2">Uncharacterized protein</fullName>
    </submittedName>
</protein>
<organism evidence="2 3">
    <name type="scientific">Brachybacterium faecium (strain ATCC 43885 / DSM 4810 / JCM 11609 / LMG 19847 / NBRC 14762 / NCIMB 9860 / 6-10)</name>
    <dbReference type="NCBI Taxonomy" id="446465"/>
    <lineage>
        <taxon>Bacteria</taxon>
        <taxon>Bacillati</taxon>
        <taxon>Actinomycetota</taxon>
        <taxon>Actinomycetes</taxon>
        <taxon>Micrococcales</taxon>
        <taxon>Dermabacteraceae</taxon>
        <taxon>Brachybacterium</taxon>
    </lineage>
</organism>
<dbReference type="PATRIC" id="fig|446465.5.peg.472"/>
<dbReference type="Proteomes" id="UP000001919">
    <property type="component" value="Chromosome"/>
</dbReference>
<evidence type="ECO:0000313" key="2">
    <source>
        <dbReference type="EMBL" id="ACU84348.1"/>
    </source>
</evidence>
<dbReference type="HOGENOM" id="CLU_2970327_0_0_11"/>
<accession>C7MHD9</accession>
<proteinExistence type="predicted"/>
<name>C7MHD9_BRAFD</name>
<keyword evidence="3" id="KW-1185">Reference proteome</keyword>
<evidence type="ECO:0000256" key="1">
    <source>
        <dbReference type="SAM" id="MobiDB-lite"/>
    </source>
</evidence>
<gene>
    <name evidence="2" type="ordered locus">Bfae_04790</name>
</gene>
<dbReference type="KEGG" id="bfa:Bfae_04790"/>
<evidence type="ECO:0000313" key="3">
    <source>
        <dbReference type="Proteomes" id="UP000001919"/>
    </source>
</evidence>
<sequence>MWAVMRASRSRGLSRSSSVTSRCRAPAIPVLLGLFEDAVAQGHGQDDHASVQEMFLEH</sequence>